<sequence length="248" mass="28767">MEYKNEVIKLSHTKLDLDRIVVIGRSYDEYVDMFKLSDKELAGKKILDCPAGACSFTAIANSKGFNNTAADIAYDHSEDDLYHKGLKDIQHAVEQMKAAKNNYVWNYFDDIGALHKHRLKALTDSTADRKKFPDRYIPATLPSLPFCDNEFDVILSAHFLFMYDDRLDETFHFQTIEEFLRVARQEVRIFPLVDLKGKRSIYLDKVIKDLKNKGFTLKEVNVNYEFQENANTMLVIKKNEHAKSSMTY</sequence>
<dbReference type="AlphaFoldDB" id="A0A2N0YZT4"/>
<dbReference type="GO" id="GO:0008168">
    <property type="term" value="F:methyltransferase activity"/>
    <property type="evidence" value="ECO:0007669"/>
    <property type="project" value="UniProtKB-KW"/>
</dbReference>
<dbReference type="Proteomes" id="UP000233375">
    <property type="component" value="Unassembled WGS sequence"/>
</dbReference>
<comment type="caution">
    <text evidence="1">The sequence shown here is derived from an EMBL/GenBank/DDBJ whole genome shotgun (WGS) entry which is preliminary data.</text>
</comment>
<dbReference type="SUPFAM" id="SSF53335">
    <property type="entry name" value="S-adenosyl-L-methionine-dependent methyltransferases"/>
    <property type="match status" value="1"/>
</dbReference>
<dbReference type="GO" id="GO:0032259">
    <property type="term" value="P:methylation"/>
    <property type="evidence" value="ECO:0007669"/>
    <property type="project" value="UniProtKB-KW"/>
</dbReference>
<evidence type="ECO:0000313" key="2">
    <source>
        <dbReference type="Proteomes" id="UP000233375"/>
    </source>
</evidence>
<organism evidence="1 2">
    <name type="scientific">Niallia nealsonii</name>
    <dbReference type="NCBI Taxonomy" id="115979"/>
    <lineage>
        <taxon>Bacteria</taxon>
        <taxon>Bacillati</taxon>
        <taxon>Bacillota</taxon>
        <taxon>Bacilli</taxon>
        <taxon>Bacillales</taxon>
        <taxon>Bacillaceae</taxon>
        <taxon>Niallia</taxon>
    </lineage>
</organism>
<dbReference type="EMBL" id="PISE01000034">
    <property type="protein sequence ID" value="PKG22773.1"/>
    <property type="molecule type" value="Genomic_DNA"/>
</dbReference>
<dbReference type="Gene3D" id="3.40.50.150">
    <property type="entry name" value="Vaccinia Virus protein VP39"/>
    <property type="match status" value="1"/>
</dbReference>
<accession>A0A2N0YZT4</accession>
<keyword evidence="2" id="KW-1185">Reference proteome</keyword>
<keyword evidence="1" id="KW-0489">Methyltransferase</keyword>
<keyword evidence="1" id="KW-0808">Transferase</keyword>
<proteinExistence type="predicted"/>
<reference evidence="1 2" key="1">
    <citation type="journal article" date="2003" name="Int. J. Syst. Evol. Microbiol.">
        <title>Bacillus nealsonii sp. nov., isolated from a spacecraft-assembly facility, whose spores are gamma-radiation resistant.</title>
        <authorList>
            <person name="Venkateswaran K."/>
            <person name="Kempf M."/>
            <person name="Chen F."/>
            <person name="Satomi M."/>
            <person name="Nicholson W."/>
            <person name="Kern R."/>
        </authorList>
    </citation>
    <scope>NUCLEOTIDE SEQUENCE [LARGE SCALE GENOMIC DNA]</scope>
    <source>
        <strain evidence="1 2">FO-92</strain>
    </source>
</reference>
<name>A0A2N0YZT4_9BACI</name>
<dbReference type="OrthoDB" id="9787807at2"/>
<dbReference type="InterPro" id="IPR029063">
    <property type="entry name" value="SAM-dependent_MTases_sf"/>
</dbReference>
<protein>
    <submittedName>
        <fullName evidence="1">SAM-dependent methyltransferase</fullName>
    </submittedName>
</protein>
<evidence type="ECO:0000313" key="1">
    <source>
        <dbReference type="EMBL" id="PKG22773.1"/>
    </source>
</evidence>
<gene>
    <name evidence="1" type="ORF">CWS01_15330</name>
</gene>